<dbReference type="InterPro" id="IPR051732">
    <property type="entry name" value="USF"/>
</dbReference>
<evidence type="ECO:0000313" key="8">
    <source>
        <dbReference type="Proteomes" id="UP000253472"/>
    </source>
</evidence>
<dbReference type="AlphaFoldDB" id="A0A367Y3A1"/>
<dbReference type="GO" id="GO:0046983">
    <property type="term" value="F:protein dimerization activity"/>
    <property type="evidence" value="ECO:0007669"/>
    <property type="project" value="InterPro"/>
</dbReference>
<sequence>MSQFGEYYNTYQTNENQQYGNNVSQSAGVPSINIGQENPDSLAGISIKRENFDNLLGGSFDIKKQLSQSLNNTGSGGTSSSGGGGAGGGGGGISKPHSRRNSTYIKSHEGSDNEDDTQDGNEKDGGNERKRRDNINEKIQELLTLIPPEFFQNNNSKDSKTKPSSKVVKEETPEDEAAKNSGTKDGKPNKGQILTKSVEYLQYLQNAIDENNRKEVELIMRLKTLELKATNQSAENIPIRIGYTSAEKALGEIGVGPCSEQYFKDVLVKAASTSKSGRRGSTSG</sequence>
<dbReference type="GO" id="GO:0000981">
    <property type="term" value="F:DNA-binding transcription factor activity, RNA polymerase II-specific"/>
    <property type="evidence" value="ECO:0007669"/>
    <property type="project" value="TreeGrafter"/>
</dbReference>
<keyword evidence="8" id="KW-1185">Reference proteome</keyword>
<feature type="domain" description="BHLH" evidence="6">
    <location>
        <begin position="119"/>
        <end position="204"/>
    </location>
</feature>
<evidence type="ECO:0000256" key="1">
    <source>
        <dbReference type="ARBA" id="ARBA00004123"/>
    </source>
</evidence>
<dbReference type="CDD" id="cd11387">
    <property type="entry name" value="bHLHzip_USF_MITF"/>
    <property type="match status" value="1"/>
</dbReference>
<dbReference type="PROSITE" id="PS50888">
    <property type="entry name" value="BHLH"/>
    <property type="match status" value="1"/>
</dbReference>
<evidence type="ECO:0000256" key="4">
    <source>
        <dbReference type="ARBA" id="ARBA00023242"/>
    </source>
</evidence>
<dbReference type="SMART" id="SM00353">
    <property type="entry name" value="HLH"/>
    <property type="match status" value="1"/>
</dbReference>
<feature type="compositionally biased region" description="Basic and acidic residues" evidence="5">
    <location>
        <begin position="120"/>
        <end position="140"/>
    </location>
</feature>
<proteinExistence type="predicted"/>
<dbReference type="InterPro" id="IPR011598">
    <property type="entry name" value="bHLH_dom"/>
</dbReference>
<accession>A0A367Y3A1</accession>
<keyword evidence="4" id="KW-0539">Nucleus</keyword>
<dbReference type="PANTHER" id="PTHR46117:SF3">
    <property type="entry name" value="FI24210P1"/>
    <property type="match status" value="1"/>
</dbReference>
<dbReference type="PANTHER" id="PTHR46117">
    <property type="entry name" value="FI24210P1"/>
    <property type="match status" value="1"/>
</dbReference>
<dbReference type="GO" id="GO:0000978">
    <property type="term" value="F:RNA polymerase II cis-regulatory region sequence-specific DNA binding"/>
    <property type="evidence" value="ECO:0007669"/>
    <property type="project" value="TreeGrafter"/>
</dbReference>
<comment type="subcellular location">
    <subcellularLocation>
        <location evidence="1">Nucleus</location>
    </subcellularLocation>
</comment>
<dbReference type="Gene3D" id="4.10.280.10">
    <property type="entry name" value="Helix-loop-helix DNA-binding domain"/>
    <property type="match status" value="1"/>
</dbReference>
<evidence type="ECO:0000313" key="7">
    <source>
        <dbReference type="EMBL" id="RCK60376.1"/>
    </source>
</evidence>
<protein>
    <submittedName>
        <fullName evidence="7">Retrograde regulation protein 1</fullName>
    </submittedName>
</protein>
<keyword evidence="3" id="KW-0804">Transcription</keyword>
<dbReference type="InterPro" id="IPR036638">
    <property type="entry name" value="HLH_DNA-bd_sf"/>
</dbReference>
<dbReference type="OrthoDB" id="690068at2759"/>
<evidence type="ECO:0000256" key="5">
    <source>
        <dbReference type="SAM" id="MobiDB-lite"/>
    </source>
</evidence>
<keyword evidence="2" id="KW-0805">Transcription regulation</keyword>
<dbReference type="STRING" id="5486.A0A367Y3A1"/>
<evidence type="ECO:0000259" key="6">
    <source>
        <dbReference type="PROSITE" id="PS50888"/>
    </source>
</evidence>
<feature type="region of interest" description="Disordered" evidence="5">
    <location>
        <begin position="68"/>
        <end position="191"/>
    </location>
</feature>
<organism evidence="7 8">
    <name type="scientific">Candida viswanathii</name>
    <dbReference type="NCBI Taxonomy" id="5486"/>
    <lineage>
        <taxon>Eukaryota</taxon>
        <taxon>Fungi</taxon>
        <taxon>Dikarya</taxon>
        <taxon>Ascomycota</taxon>
        <taxon>Saccharomycotina</taxon>
        <taxon>Pichiomycetes</taxon>
        <taxon>Debaryomycetaceae</taxon>
        <taxon>Candida/Lodderomyces clade</taxon>
        <taxon>Candida</taxon>
    </lineage>
</organism>
<dbReference type="Pfam" id="PF00010">
    <property type="entry name" value="HLH"/>
    <property type="match status" value="1"/>
</dbReference>
<reference evidence="7 8" key="1">
    <citation type="submission" date="2018-06" db="EMBL/GenBank/DDBJ databases">
        <title>Whole genome sequencing of Candida tropicalis (genome annotated by CSBL at Korea University).</title>
        <authorList>
            <person name="Ahn J."/>
        </authorList>
    </citation>
    <scope>NUCLEOTIDE SEQUENCE [LARGE SCALE GENOMIC DNA]</scope>
    <source>
        <strain evidence="7 8">ATCC 20962</strain>
    </source>
</reference>
<dbReference type="Proteomes" id="UP000253472">
    <property type="component" value="Unassembled WGS sequence"/>
</dbReference>
<dbReference type="GO" id="GO:0005634">
    <property type="term" value="C:nucleus"/>
    <property type="evidence" value="ECO:0007669"/>
    <property type="project" value="UniProtKB-SubCell"/>
</dbReference>
<feature type="compositionally biased region" description="Gly residues" evidence="5">
    <location>
        <begin position="74"/>
        <end position="93"/>
    </location>
</feature>
<feature type="compositionally biased region" description="Basic and acidic residues" evidence="5">
    <location>
        <begin position="157"/>
        <end position="188"/>
    </location>
</feature>
<gene>
    <name evidence="7" type="primary">RTG1_0</name>
    <name evidence="7" type="ORF">Cantr_08043</name>
</gene>
<comment type="caution">
    <text evidence="7">The sequence shown here is derived from an EMBL/GenBank/DDBJ whole genome shotgun (WGS) entry which is preliminary data.</text>
</comment>
<dbReference type="EMBL" id="QLNQ01000026">
    <property type="protein sequence ID" value="RCK60376.1"/>
    <property type="molecule type" value="Genomic_DNA"/>
</dbReference>
<name>A0A367Y3A1_9ASCO</name>
<evidence type="ECO:0000256" key="2">
    <source>
        <dbReference type="ARBA" id="ARBA00023015"/>
    </source>
</evidence>
<dbReference type="SUPFAM" id="SSF47459">
    <property type="entry name" value="HLH, helix-loop-helix DNA-binding domain"/>
    <property type="match status" value="1"/>
</dbReference>
<evidence type="ECO:0000256" key="3">
    <source>
        <dbReference type="ARBA" id="ARBA00023163"/>
    </source>
</evidence>